<feature type="compositionally biased region" description="Basic and acidic residues" evidence="1">
    <location>
        <begin position="58"/>
        <end position="73"/>
    </location>
</feature>
<dbReference type="EMBL" id="CAJOBR010000668">
    <property type="protein sequence ID" value="CAF4534670.1"/>
    <property type="molecule type" value="Genomic_DNA"/>
</dbReference>
<gene>
    <name evidence="3" type="ORF">QYT958_LOCUS7156</name>
    <name evidence="2" type="ORF">TSG867_LOCUS1356</name>
</gene>
<name>A0A820XL03_9BILA</name>
<feature type="region of interest" description="Disordered" evidence="1">
    <location>
        <begin position="50"/>
        <end position="76"/>
    </location>
</feature>
<evidence type="ECO:0000256" key="1">
    <source>
        <dbReference type="SAM" id="MobiDB-lite"/>
    </source>
</evidence>
<reference evidence="3" key="1">
    <citation type="submission" date="2021-02" db="EMBL/GenBank/DDBJ databases">
        <authorList>
            <person name="Nowell W R."/>
        </authorList>
    </citation>
    <scope>NUCLEOTIDE SEQUENCE</scope>
</reference>
<dbReference type="EMBL" id="CAJOBQ010000030">
    <property type="protein sequence ID" value="CAF4222235.1"/>
    <property type="molecule type" value="Genomic_DNA"/>
</dbReference>
<dbReference type="AlphaFoldDB" id="A0A820XL03"/>
<accession>A0A820XL03</accession>
<evidence type="ECO:0000313" key="3">
    <source>
        <dbReference type="EMBL" id="CAF4534670.1"/>
    </source>
</evidence>
<evidence type="ECO:0000313" key="2">
    <source>
        <dbReference type="EMBL" id="CAF4222235.1"/>
    </source>
</evidence>
<evidence type="ECO:0000313" key="4">
    <source>
        <dbReference type="Proteomes" id="UP000663848"/>
    </source>
</evidence>
<organism evidence="3 4">
    <name type="scientific">Rotaria socialis</name>
    <dbReference type="NCBI Taxonomy" id="392032"/>
    <lineage>
        <taxon>Eukaryota</taxon>
        <taxon>Metazoa</taxon>
        <taxon>Spiralia</taxon>
        <taxon>Gnathifera</taxon>
        <taxon>Rotifera</taxon>
        <taxon>Eurotatoria</taxon>
        <taxon>Bdelloidea</taxon>
        <taxon>Philodinida</taxon>
        <taxon>Philodinidae</taxon>
        <taxon>Rotaria</taxon>
    </lineage>
</organism>
<dbReference type="Proteomes" id="UP000663862">
    <property type="component" value="Unassembled WGS sequence"/>
</dbReference>
<dbReference type="Proteomes" id="UP000663848">
    <property type="component" value="Unassembled WGS sequence"/>
</dbReference>
<proteinExistence type="predicted"/>
<sequence length="130" mass="15266">MRRIERSPHDQWKKHYFTFNTVLFDDGGDGDDDDDTDRSIRTHRTSFYRTTLTSQSSSHHDHLTPKTSHENHSTRNKTRNCLLSKILLVFNHIFNNNRSMQIQYEYSIEPRIILQTGCDEPSSPANIVET</sequence>
<comment type="caution">
    <text evidence="3">The sequence shown here is derived from an EMBL/GenBank/DDBJ whole genome shotgun (WGS) entry which is preliminary data.</text>
</comment>
<protein>
    <submittedName>
        <fullName evidence="3">Uncharacterized protein</fullName>
    </submittedName>
</protein>